<comment type="catalytic activity">
    <reaction evidence="13">
        <text>tRNA(Ser) + L-serine + ATP = L-seryl-tRNA(Ser) + AMP + diphosphate + H(+)</text>
        <dbReference type="Rhea" id="RHEA:12292"/>
        <dbReference type="Rhea" id="RHEA-COMP:9669"/>
        <dbReference type="Rhea" id="RHEA-COMP:9703"/>
        <dbReference type="ChEBI" id="CHEBI:15378"/>
        <dbReference type="ChEBI" id="CHEBI:30616"/>
        <dbReference type="ChEBI" id="CHEBI:33019"/>
        <dbReference type="ChEBI" id="CHEBI:33384"/>
        <dbReference type="ChEBI" id="CHEBI:78442"/>
        <dbReference type="ChEBI" id="CHEBI:78533"/>
        <dbReference type="ChEBI" id="CHEBI:456215"/>
        <dbReference type="EC" id="6.1.1.11"/>
    </reaction>
</comment>
<dbReference type="InterPro" id="IPR010978">
    <property type="entry name" value="tRNA-bd_arm"/>
</dbReference>
<feature type="binding site" evidence="16">
    <location>
        <begin position="345"/>
        <end position="348"/>
    </location>
    <ligand>
        <name>ATP</name>
        <dbReference type="ChEBI" id="CHEBI:30616"/>
    </ligand>
</feature>
<evidence type="ECO:0000256" key="16">
    <source>
        <dbReference type="PIRSR" id="PIRSR001529-2"/>
    </source>
</evidence>
<evidence type="ECO:0000256" key="8">
    <source>
        <dbReference type="ARBA" id="ARBA00022840"/>
    </source>
</evidence>
<dbReference type="SUPFAM" id="SSF55681">
    <property type="entry name" value="Class II aaRS and biotin synthetases"/>
    <property type="match status" value="1"/>
</dbReference>
<dbReference type="Proteomes" id="UP000264062">
    <property type="component" value="Unassembled WGS sequence"/>
</dbReference>
<feature type="binding site" evidence="15">
    <location>
        <position position="378"/>
    </location>
    <ligand>
        <name>L-serine</name>
        <dbReference type="ChEBI" id="CHEBI:33384"/>
    </ligand>
</feature>
<evidence type="ECO:0000256" key="10">
    <source>
        <dbReference type="ARBA" id="ARBA00023146"/>
    </source>
</evidence>
<keyword evidence="7" id="KW-0547">Nucleotide-binding</keyword>
<keyword evidence="9" id="KW-0648">Protein biosynthesis</keyword>
<dbReference type="InterPro" id="IPR002314">
    <property type="entry name" value="aa-tRNA-synt_IIb"/>
</dbReference>
<feature type="binding site" evidence="15">
    <location>
        <position position="258"/>
    </location>
    <ligand>
        <name>L-serine</name>
        <dbReference type="ChEBI" id="CHEBI:33384"/>
    </ligand>
</feature>
<keyword evidence="17" id="KW-0175">Coiled coil</keyword>
<name>A0A350HBS4_UNCW3</name>
<dbReference type="Pfam" id="PF02403">
    <property type="entry name" value="Seryl_tRNA_N"/>
    <property type="match status" value="1"/>
</dbReference>
<sequence>MHDREFIIANRNLIEKICSLKKTKVDIERLYSLIEERRLLINRLNQLREDKNKLTDEVPKIKKQGGDIKPLLEKSKEISLTVGEIEKQLGNAEKEENTLMSWVPNILEKDVSTENDAIFKVIKETGTLNEKNRNYYDICTEKNYIDFKRGAKLAASSFPLYVGKGALLERTLINFMLDLHIEKHGYLEIFPPFLVNYNSLYSTGQLPKMEEDMYSLSKEDNLYLIPTAEVPVTNIYNDEILFEKDLPKKFTAYSACFRREAGSYGKETKGLKRLHQFNKVEMVRYSHPDKSDEALEEMLLEAEEVLRLLGLSYRVILLPGNDTSFSSAKTYDIEVWAEGTKEYMEVSSVSNFLDFQARRANIRFKNKDGKNTFIHTLNGSGLATPRTVIAIIEHYQTEDNDFEFPPVLRDYIKYGKEIFKS</sequence>
<evidence type="ECO:0000256" key="2">
    <source>
        <dbReference type="ARBA" id="ARBA00005045"/>
    </source>
</evidence>
<feature type="binding site" evidence="15">
    <location>
        <position position="281"/>
    </location>
    <ligand>
        <name>L-serine</name>
        <dbReference type="ChEBI" id="CHEBI:33384"/>
    </ligand>
</feature>
<evidence type="ECO:0000256" key="15">
    <source>
        <dbReference type="PIRSR" id="PIRSR001529-1"/>
    </source>
</evidence>
<keyword evidence="10" id="KW-0030">Aminoacyl-tRNA synthetase</keyword>
<feature type="binding site" evidence="16">
    <location>
        <begin position="258"/>
        <end position="260"/>
    </location>
    <ligand>
        <name>ATP</name>
        <dbReference type="ChEBI" id="CHEBI:30616"/>
    </ligand>
</feature>
<dbReference type="PIRSF" id="PIRSF001529">
    <property type="entry name" value="Ser-tRNA-synth_IIa"/>
    <property type="match status" value="1"/>
</dbReference>
<evidence type="ECO:0000256" key="6">
    <source>
        <dbReference type="ARBA" id="ARBA00022598"/>
    </source>
</evidence>
<dbReference type="AlphaFoldDB" id="A0A350HBS4"/>
<evidence type="ECO:0000256" key="1">
    <source>
        <dbReference type="ARBA" id="ARBA00004496"/>
    </source>
</evidence>
<dbReference type="Gene3D" id="3.30.930.10">
    <property type="entry name" value="Bira Bifunctional Protein, Domain 2"/>
    <property type="match status" value="1"/>
</dbReference>
<dbReference type="PROSITE" id="PS50862">
    <property type="entry name" value="AA_TRNA_LIGASE_II"/>
    <property type="match status" value="1"/>
</dbReference>
<comment type="pathway">
    <text evidence="2">Aminoacyl-tRNA biosynthesis; selenocysteinyl-tRNA(Sec) biosynthesis; L-seryl-tRNA(Sec) from L-serine and tRNA(Sec): step 1/1.</text>
</comment>
<dbReference type="EC" id="6.1.1.11" evidence="4 14"/>
<evidence type="ECO:0000256" key="14">
    <source>
        <dbReference type="NCBIfam" id="TIGR00414"/>
    </source>
</evidence>
<reference evidence="19 20" key="1">
    <citation type="journal article" date="2018" name="Nat. Biotechnol.">
        <title>A standardized bacterial taxonomy based on genome phylogeny substantially revises the tree of life.</title>
        <authorList>
            <person name="Parks D.H."/>
            <person name="Chuvochina M."/>
            <person name="Waite D.W."/>
            <person name="Rinke C."/>
            <person name="Skarshewski A."/>
            <person name="Chaumeil P.A."/>
            <person name="Hugenholtz P."/>
        </authorList>
    </citation>
    <scope>NUCLEOTIDE SEQUENCE [LARGE SCALE GENOMIC DNA]</scope>
    <source>
        <strain evidence="19">UBA9956</strain>
    </source>
</reference>
<dbReference type="Pfam" id="PF00587">
    <property type="entry name" value="tRNA-synt_2b"/>
    <property type="match status" value="1"/>
</dbReference>
<accession>A0A350HBS4</accession>
<comment type="similarity">
    <text evidence="3">Belongs to the class-II aminoacyl-tRNA synthetase family. Type-1 seryl-tRNA synthetase subfamily.</text>
</comment>
<feature type="coiled-coil region" evidence="17">
    <location>
        <begin position="30"/>
        <end position="64"/>
    </location>
</feature>
<evidence type="ECO:0000256" key="13">
    <source>
        <dbReference type="ARBA" id="ARBA00048823"/>
    </source>
</evidence>
<evidence type="ECO:0000259" key="18">
    <source>
        <dbReference type="PROSITE" id="PS50862"/>
    </source>
</evidence>
<dbReference type="InterPro" id="IPR042103">
    <property type="entry name" value="SerRS_1_N_sf"/>
</dbReference>
<evidence type="ECO:0000256" key="7">
    <source>
        <dbReference type="ARBA" id="ARBA00022741"/>
    </source>
</evidence>
<dbReference type="GO" id="GO:0005524">
    <property type="term" value="F:ATP binding"/>
    <property type="evidence" value="ECO:0007669"/>
    <property type="project" value="UniProtKB-KW"/>
</dbReference>
<dbReference type="PANTHER" id="PTHR43697">
    <property type="entry name" value="SERYL-TRNA SYNTHETASE"/>
    <property type="match status" value="1"/>
</dbReference>
<dbReference type="InterPro" id="IPR045864">
    <property type="entry name" value="aa-tRNA-synth_II/BPL/LPL"/>
</dbReference>
<feature type="domain" description="Aminoacyl-transfer RNA synthetases class-II family profile" evidence="18">
    <location>
        <begin position="168"/>
        <end position="405"/>
    </location>
</feature>
<dbReference type="GO" id="GO:0004828">
    <property type="term" value="F:serine-tRNA ligase activity"/>
    <property type="evidence" value="ECO:0007669"/>
    <property type="project" value="UniProtKB-UniRule"/>
</dbReference>
<keyword evidence="6 19" id="KW-0436">Ligase</keyword>
<dbReference type="PANTHER" id="PTHR43697:SF1">
    <property type="entry name" value="SERINE--TRNA LIGASE"/>
    <property type="match status" value="1"/>
</dbReference>
<dbReference type="GO" id="GO:0006434">
    <property type="term" value="P:seryl-tRNA aminoacylation"/>
    <property type="evidence" value="ECO:0007669"/>
    <property type="project" value="UniProtKB-UniRule"/>
</dbReference>
<organism evidence="19 20">
    <name type="scientific">candidate division WOR-3 bacterium</name>
    <dbReference type="NCBI Taxonomy" id="2052148"/>
    <lineage>
        <taxon>Bacteria</taxon>
        <taxon>Bacteria division WOR-3</taxon>
    </lineage>
</organism>
<proteinExistence type="inferred from homology"/>
<dbReference type="Gene3D" id="1.10.287.40">
    <property type="entry name" value="Serine-tRNA synthetase, tRNA binding domain"/>
    <property type="match status" value="1"/>
</dbReference>
<evidence type="ECO:0000256" key="5">
    <source>
        <dbReference type="ARBA" id="ARBA00022490"/>
    </source>
</evidence>
<evidence type="ECO:0000256" key="11">
    <source>
        <dbReference type="ARBA" id="ARBA00039158"/>
    </source>
</evidence>
<dbReference type="PRINTS" id="PR00981">
    <property type="entry name" value="TRNASYNTHSER"/>
</dbReference>
<dbReference type="InterPro" id="IPR006195">
    <property type="entry name" value="aa-tRNA-synth_II"/>
</dbReference>
<feature type="binding site" evidence="15">
    <location>
        <position position="227"/>
    </location>
    <ligand>
        <name>L-serine</name>
        <dbReference type="ChEBI" id="CHEBI:33384"/>
    </ligand>
</feature>
<keyword evidence="5" id="KW-0963">Cytoplasm</keyword>
<protein>
    <recommendedName>
        <fullName evidence="11 14">Serine--tRNA ligase</fullName>
        <ecNumber evidence="4 14">6.1.1.11</ecNumber>
    </recommendedName>
</protein>
<dbReference type="InterPro" id="IPR015866">
    <property type="entry name" value="Ser-tRNA-synth_1_N"/>
</dbReference>
<dbReference type="EMBL" id="DMZY01000218">
    <property type="protein sequence ID" value="HAV92990.1"/>
    <property type="molecule type" value="Genomic_DNA"/>
</dbReference>
<evidence type="ECO:0000256" key="17">
    <source>
        <dbReference type="SAM" id="Coils"/>
    </source>
</evidence>
<evidence type="ECO:0000256" key="12">
    <source>
        <dbReference type="ARBA" id="ARBA00047929"/>
    </source>
</evidence>
<evidence type="ECO:0000313" key="19">
    <source>
        <dbReference type="EMBL" id="HAV92990.1"/>
    </source>
</evidence>
<gene>
    <name evidence="19" type="ORF">DCW38_07430</name>
</gene>
<evidence type="ECO:0000256" key="3">
    <source>
        <dbReference type="ARBA" id="ARBA00010728"/>
    </source>
</evidence>
<comment type="caution">
    <text evidence="19">The sequence shown here is derived from an EMBL/GenBank/DDBJ whole genome shotgun (WGS) entry which is preliminary data.</text>
</comment>
<dbReference type="InterPro" id="IPR002317">
    <property type="entry name" value="Ser-tRNA-ligase_type_1"/>
</dbReference>
<dbReference type="NCBIfam" id="TIGR00414">
    <property type="entry name" value="serS"/>
    <property type="match status" value="1"/>
</dbReference>
<evidence type="ECO:0000313" key="20">
    <source>
        <dbReference type="Proteomes" id="UP000264062"/>
    </source>
</evidence>
<evidence type="ECO:0000256" key="4">
    <source>
        <dbReference type="ARBA" id="ARBA00012840"/>
    </source>
</evidence>
<comment type="catalytic activity">
    <reaction evidence="12">
        <text>tRNA(Sec) + L-serine + ATP = L-seryl-tRNA(Sec) + AMP + diphosphate + H(+)</text>
        <dbReference type="Rhea" id="RHEA:42580"/>
        <dbReference type="Rhea" id="RHEA-COMP:9742"/>
        <dbReference type="Rhea" id="RHEA-COMP:10128"/>
        <dbReference type="ChEBI" id="CHEBI:15378"/>
        <dbReference type="ChEBI" id="CHEBI:30616"/>
        <dbReference type="ChEBI" id="CHEBI:33019"/>
        <dbReference type="ChEBI" id="CHEBI:33384"/>
        <dbReference type="ChEBI" id="CHEBI:78442"/>
        <dbReference type="ChEBI" id="CHEBI:78533"/>
        <dbReference type="ChEBI" id="CHEBI:456215"/>
        <dbReference type="EC" id="6.1.1.11"/>
    </reaction>
</comment>
<evidence type="ECO:0000256" key="9">
    <source>
        <dbReference type="ARBA" id="ARBA00022917"/>
    </source>
</evidence>
<dbReference type="SUPFAM" id="SSF46589">
    <property type="entry name" value="tRNA-binding arm"/>
    <property type="match status" value="1"/>
</dbReference>
<comment type="subcellular location">
    <subcellularLocation>
        <location evidence="1">Cytoplasm</location>
    </subcellularLocation>
</comment>
<keyword evidence="8 16" id="KW-0067">ATP-binding</keyword>
<dbReference type="GO" id="GO:0005737">
    <property type="term" value="C:cytoplasm"/>
    <property type="evidence" value="ECO:0007669"/>
    <property type="project" value="UniProtKB-SubCell"/>
</dbReference>